<evidence type="ECO:0000313" key="4">
    <source>
        <dbReference type="Proteomes" id="UP000559809"/>
    </source>
</evidence>
<evidence type="ECO:0000313" key="3">
    <source>
        <dbReference type="EMBL" id="NYT48316.1"/>
    </source>
</evidence>
<organism evidence="3 4">
    <name type="scientific">Parapusillimonas granuli</name>
    <dbReference type="NCBI Taxonomy" id="380911"/>
    <lineage>
        <taxon>Bacteria</taxon>
        <taxon>Pseudomonadati</taxon>
        <taxon>Pseudomonadota</taxon>
        <taxon>Betaproteobacteria</taxon>
        <taxon>Burkholderiales</taxon>
        <taxon>Alcaligenaceae</taxon>
        <taxon>Parapusillimonas</taxon>
    </lineage>
</organism>
<dbReference type="PANTHER" id="PTHR44154:SF1">
    <property type="entry name" value="QUINONE OXIDOREDUCTASE"/>
    <property type="match status" value="1"/>
</dbReference>
<dbReference type="RefSeq" id="WP_180153634.1">
    <property type="nucleotide sequence ID" value="NZ_JACCEM010000002.1"/>
</dbReference>
<reference evidence="3 4" key="1">
    <citation type="submission" date="2020-07" db="EMBL/GenBank/DDBJ databases">
        <title>Taxonomic revisions and descriptions of new bacterial species based on genomic comparisons in the high-G+C-content subgroup of the family Alcaligenaceae.</title>
        <authorList>
            <person name="Szabo A."/>
            <person name="Felfoldi T."/>
        </authorList>
    </citation>
    <scope>NUCLEOTIDE SEQUENCE [LARGE SCALE GENOMIC DNA]</scope>
    <source>
        <strain evidence="3 4">LMG 24012</strain>
    </source>
</reference>
<dbReference type="EMBL" id="JACCEM010000002">
    <property type="protein sequence ID" value="NYT48316.1"/>
    <property type="molecule type" value="Genomic_DNA"/>
</dbReference>
<comment type="caution">
    <text evidence="3">The sequence shown here is derived from an EMBL/GenBank/DDBJ whole genome shotgun (WGS) entry which is preliminary data.</text>
</comment>
<dbReference type="SMART" id="SM00829">
    <property type="entry name" value="PKS_ER"/>
    <property type="match status" value="1"/>
</dbReference>
<name>A0A853G1I3_9BURK</name>
<dbReference type="Gene3D" id="3.40.50.720">
    <property type="entry name" value="NAD(P)-binding Rossmann-like Domain"/>
    <property type="match status" value="1"/>
</dbReference>
<dbReference type="InterPro" id="IPR036291">
    <property type="entry name" value="NAD(P)-bd_dom_sf"/>
</dbReference>
<dbReference type="SUPFAM" id="SSF50129">
    <property type="entry name" value="GroES-like"/>
    <property type="match status" value="1"/>
</dbReference>
<dbReference type="Gene3D" id="3.90.180.10">
    <property type="entry name" value="Medium-chain alcohol dehydrogenases, catalytic domain"/>
    <property type="match status" value="1"/>
</dbReference>
<keyword evidence="4" id="KW-1185">Reference proteome</keyword>
<dbReference type="InterPro" id="IPR011032">
    <property type="entry name" value="GroES-like_sf"/>
</dbReference>
<dbReference type="InterPro" id="IPR013149">
    <property type="entry name" value="ADH-like_C"/>
</dbReference>
<dbReference type="PANTHER" id="PTHR44154">
    <property type="entry name" value="QUINONE OXIDOREDUCTASE"/>
    <property type="match status" value="1"/>
</dbReference>
<dbReference type="SUPFAM" id="SSF51735">
    <property type="entry name" value="NAD(P)-binding Rossmann-fold domains"/>
    <property type="match status" value="1"/>
</dbReference>
<dbReference type="Pfam" id="PF08240">
    <property type="entry name" value="ADH_N"/>
    <property type="match status" value="1"/>
</dbReference>
<dbReference type="Proteomes" id="UP000559809">
    <property type="component" value="Unassembled WGS sequence"/>
</dbReference>
<accession>A0A853G1I3</accession>
<sequence length="327" mass="34407">MRAAWYSKNGKAEDVLEVGDLPDPTPGPGEVRVRLHTSGVNPSDVKSRAGSRPVQSGFIVPHSDGAGVIDQVGEGVAPDRIGKRVWIWNGQWRRSMGTAAQYIALPSEQAVPLPDWIEFDEAACLGIPAMTAFHAVELLGELQGKNILVTGAASGVGFYAAQFAMIKGARVIATVGSADKAALLARIGVSDVILYKNGKVAEQILACTGGQGVDGVVDLDFSSTTKLVSAGAVAHHAVVVSYGSNVREGIAFDFGAWLPRSISLHFFLVYELRPAERAAAIQGINALLQNGRLQHVVGASFSLEDIVRAHQAVEAGQTVGNVVVNLP</sequence>
<gene>
    <name evidence="3" type="ORF">H0A72_03235</name>
</gene>
<dbReference type="GO" id="GO:0016491">
    <property type="term" value="F:oxidoreductase activity"/>
    <property type="evidence" value="ECO:0007669"/>
    <property type="project" value="InterPro"/>
</dbReference>
<dbReference type="InterPro" id="IPR020843">
    <property type="entry name" value="ER"/>
</dbReference>
<dbReference type="InterPro" id="IPR013154">
    <property type="entry name" value="ADH-like_N"/>
</dbReference>
<dbReference type="AlphaFoldDB" id="A0A853G1I3"/>
<proteinExistence type="predicted"/>
<dbReference type="Pfam" id="PF00107">
    <property type="entry name" value="ADH_zinc_N"/>
    <property type="match status" value="1"/>
</dbReference>
<dbReference type="InterPro" id="IPR051603">
    <property type="entry name" value="Zinc-ADH_QOR/CCCR"/>
</dbReference>
<dbReference type="CDD" id="cd08253">
    <property type="entry name" value="zeta_crystallin"/>
    <property type="match status" value="1"/>
</dbReference>
<feature type="domain" description="Enoyl reductase (ER)" evidence="2">
    <location>
        <begin position="12"/>
        <end position="324"/>
    </location>
</feature>
<evidence type="ECO:0000256" key="1">
    <source>
        <dbReference type="ARBA" id="ARBA00022857"/>
    </source>
</evidence>
<protein>
    <submittedName>
        <fullName evidence="3">NADPH:quinone reductase</fullName>
    </submittedName>
</protein>
<evidence type="ECO:0000259" key="2">
    <source>
        <dbReference type="SMART" id="SM00829"/>
    </source>
</evidence>
<keyword evidence="1" id="KW-0521">NADP</keyword>